<name>A0ABW6K0A2_9BACI</name>
<dbReference type="RefSeq" id="WP_389218373.1">
    <property type="nucleotide sequence ID" value="NZ_JBIACJ010000004.1"/>
</dbReference>
<evidence type="ECO:0000313" key="11">
    <source>
        <dbReference type="EMBL" id="MFE8696420.1"/>
    </source>
</evidence>
<feature type="transmembrane region" description="Helical" evidence="9">
    <location>
        <begin position="39"/>
        <end position="58"/>
    </location>
</feature>
<keyword evidence="12" id="KW-1185">Reference proteome</keyword>
<feature type="transmembrane region" description="Helical" evidence="9">
    <location>
        <begin position="90"/>
        <end position="108"/>
    </location>
</feature>
<keyword evidence="6 9" id="KW-1133">Transmembrane helix</keyword>
<organism evidence="11 12">
    <name type="scientific">Cytobacillus mangrovibacter</name>
    <dbReference type="NCBI Taxonomy" id="3299024"/>
    <lineage>
        <taxon>Bacteria</taxon>
        <taxon>Bacillati</taxon>
        <taxon>Bacillota</taxon>
        <taxon>Bacilli</taxon>
        <taxon>Bacillales</taxon>
        <taxon>Bacillaceae</taxon>
        <taxon>Cytobacillus</taxon>
    </lineage>
</organism>
<evidence type="ECO:0000256" key="8">
    <source>
        <dbReference type="ARBA" id="ARBA00038436"/>
    </source>
</evidence>
<keyword evidence="3" id="KW-1003">Cell membrane</keyword>
<dbReference type="InterPro" id="IPR055348">
    <property type="entry name" value="DctQ"/>
</dbReference>
<evidence type="ECO:0000256" key="7">
    <source>
        <dbReference type="ARBA" id="ARBA00023136"/>
    </source>
</evidence>
<comment type="subcellular location">
    <subcellularLocation>
        <location evidence="1">Cell inner membrane</location>
        <topology evidence="1">Multi-pass membrane protein</topology>
    </subcellularLocation>
</comment>
<evidence type="ECO:0000256" key="6">
    <source>
        <dbReference type="ARBA" id="ARBA00022989"/>
    </source>
</evidence>
<keyword evidence="4" id="KW-0997">Cell inner membrane</keyword>
<dbReference type="EMBL" id="JBIACJ010000004">
    <property type="protein sequence ID" value="MFE8696420.1"/>
    <property type="molecule type" value="Genomic_DNA"/>
</dbReference>
<evidence type="ECO:0000259" key="10">
    <source>
        <dbReference type="Pfam" id="PF04290"/>
    </source>
</evidence>
<dbReference type="PANTHER" id="PTHR35011:SF2">
    <property type="entry name" value="2,3-DIKETO-L-GULONATE TRAP TRANSPORTER SMALL PERMEASE PROTEIN YIAM"/>
    <property type="match status" value="1"/>
</dbReference>
<dbReference type="InterPro" id="IPR007387">
    <property type="entry name" value="TRAP_DctQ"/>
</dbReference>
<evidence type="ECO:0000313" key="12">
    <source>
        <dbReference type="Proteomes" id="UP001601058"/>
    </source>
</evidence>
<dbReference type="Pfam" id="PF04290">
    <property type="entry name" value="DctQ"/>
    <property type="match status" value="1"/>
</dbReference>
<protein>
    <submittedName>
        <fullName evidence="11">TRAP transporter small permease</fullName>
    </submittedName>
</protein>
<evidence type="ECO:0000256" key="4">
    <source>
        <dbReference type="ARBA" id="ARBA00022519"/>
    </source>
</evidence>
<dbReference type="Proteomes" id="UP001601058">
    <property type="component" value="Unassembled WGS sequence"/>
</dbReference>
<gene>
    <name evidence="11" type="ORF">ACFYKT_08730</name>
</gene>
<keyword evidence="7 9" id="KW-0472">Membrane</keyword>
<keyword evidence="2" id="KW-0813">Transport</keyword>
<feature type="transmembrane region" description="Helical" evidence="9">
    <location>
        <begin position="12"/>
        <end position="33"/>
    </location>
</feature>
<evidence type="ECO:0000256" key="1">
    <source>
        <dbReference type="ARBA" id="ARBA00004429"/>
    </source>
</evidence>
<evidence type="ECO:0000256" key="3">
    <source>
        <dbReference type="ARBA" id="ARBA00022475"/>
    </source>
</evidence>
<sequence>MKSVINKLVALQNIISVIVLFSLLALIFVQVLLRYVFNLPLMGIEELMLFPTIWLYMLGAANASEERSHIVVDIADVFIKSQKVLRTIHFIKNVISVIIAIILTYWCFDYFQYSLKIWKLSALLSVPMFLAESALFIGLLLMSIYSISDLIKNMKSLIFKGNSEQGESVQ</sequence>
<feature type="domain" description="Tripartite ATP-independent periplasmic transporters DctQ component" evidence="10">
    <location>
        <begin position="24"/>
        <end position="154"/>
    </location>
</feature>
<comment type="caution">
    <text evidence="11">The sequence shown here is derived from an EMBL/GenBank/DDBJ whole genome shotgun (WGS) entry which is preliminary data.</text>
</comment>
<evidence type="ECO:0000256" key="9">
    <source>
        <dbReference type="SAM" id="Phobius"/>
    </source>
</evidence>
<evidence type="ECO:0000256" key="5">
    <source>
        <dbReference type="ARBA" id="ARBA00022692"/>
    </source>
</evidence>
<accession>A0ABW6K0A2</accession>
<comment type="similarity">
    <text evidence="8">Belongs to the TRAP transporter small permease family.</text>
</comment>
<reference evidence="11 12" key="1">
    <citation type="submission" date="2024-08" db="EMBL/GenBank/DDBJ databases">
        <title>Two novel Cytobacillus novel species.</title>
        <authorList>
            <person name="Liu G."/>
        </authorList>
    </citation>
    <scope>NUCLEOTIDE SEQUENCE [LARGE SCALE GENOMIC DNA]</scope>
    <source>
        <strain evidence="11 12">FJAT-53684</strain>
    </source>
</reference>
<dbReference type="PANTHER" id="PTHR35011">
    <property type="entry name" value="2,3-DIKETO-L-GULONATE TRAP TRANSPORTER SMALL PERMEASE PROTEIN YIAM"/>
    <property type="match status" value="1"/>
</dbReference>
<feature type="transmembrane region" description="Helical" evidence="9">
    <location>
        <begin position="128"/>
        <end position="147"/>
    </location>
</feature>
<evidence type="ECO:0000256" key="2">
    <source>
        <dbReference type="ARBA" id="ARBA00022448"/>
    </source>
</evidence>
<keyword evidence="5 9" id="KW-0812">Transmembrane</keyword>
<proteinExistence type="inferred from homology"/>